<dbReference type="GO" id="GO:0009279">
    <property type="term" value="C:cell outer membrane"/>
    <property type="evidence" value="ECO:0007669"/>
    <property type="project" value="UniProtKB-SubCell"/>
</dbReference>
<evidence type="ECO:0000313" key="4">
    <source>
        <dbReference type="EMBL" id="RAO77847.1"/>
    </source>
</evidence>
<dbReference type="EMBL" id="NFZS01000001">
    <property type="protein sequence ID" value="RAO77847.1"/>
    <property type="molecule type" value="Genomic_DNA"/>
</dbReference>
<dbReference type="InterPro" id="IPR010131">
    <property type="entry name" value="MdtP/NodT-like"/>
</dbReference>
<keyword evidence="2" id="KW-0449">Lipoprotein</keyword>
<dbReference type="PANTHER" id="PTHR30203:SF33">
    <property type="entry name" value="BLR4455 PROTEIN"/>
    <property type="match status" value="1"/>
</dbReference>
<dbReference type="OrthoDB" id="9770517at2"/>
<keyword evidence="5" id="KW-1185">Reference proteome</keyword>
<dbReference type="Pfam" id="PF02321">
    <property type="entry name" value="OEP"/>
    <property type="match status" value="2"/>
</dbReference>
<feature type="region of interest" description="Disordered" evidence="3">
    <location>
        <begin position="24"/>
        <end position="43"/>
    </location>
</feature>
<proteinExistence type="inferred from homology"/>
<dbReference type="Proteomes" id="UP000248926">
    <property type="component" value="Unassembled WGS sequence"/>
</dbReference>
<keyword evidence="2" id="KW-0564">Palmitate</keyword>
<dbReference type="NCBIfam" id="TIGR01845">
    <property type="entry name" value="outer_NodT"/>
    <property type="match status" value="1"/>
</dbReference>
<comment type="caution">
    <text evidence="4">The sequence shown here is derived from an EMBL/GenBank/DDBJ whole genome shotgun (WGS) entry which is preliminary data.</text>
</comment>
<keyword evidence="2" id="KW-0812">Transmembrane</keyword>
<name>A0A328P6E7_9GAMM</name>
<keyword evidence="2" id="KW-0732">Signal</keyword>
<evidence type="ECO:0000256" key="2">
    <source>
        <dbReference type="RuleBase" id="RU362097"/>
    </source>
</evidence>
<protein>
    <submittedName>
        <fullName evidence="4">RND transporter</fullName>
    </submittedName>
</protein>
<organism evidence="4 5">
    <name type="scientific">Dyella jiangningensis</name>
    <dbReference type="NCBI Taxonomy" id="1379159"/>
    <lineage>
        <taxon>Bacteria</taxon>
        <taxon>Pseudomonadati</taxon>
        <taxon>Pseudomonadota</taxon>
        <taxon>Gammaproteobacteria</taxon>
        <taxon>Lysobacterales</taxon>
        <taxon>Rhodanobacteraceae</taxon>
        <taxon>Dyella</taxon>
    </lineage>
</organism>
<dbReference type="InterPro" id="IPR003423">
    <property type="entry name" value="OMP_efflux"/>
</dbReference>
<dbReference type="Gene3D" id="1.20.1600.10">
    <property type="entry name" value="Outer membrane efflux proteins (OEP)"/>
    <property type="match status" value="1"/>
</dbReference>
<evidence type="ECO:0000256" key="1">
    <source>
        <dbReference type="ARBA" id="ARBA00007613"/>
    </source>
</evidence>
<feature type="chain" id="PRO_5016189036" evidence="2">
    <location>
        <begin position="23"/>
        <end position="488"/>
    </location>
</feature>
<dbReference type="Gene3D" id="2.20.200.10">
    <property type="entry name" value="Outer membrane efflux proteins (OEP)"/>
    <property type="match status" value="1"/>
</dbReference>
<dbReference type="AlphaFoldDB" id="A0A328P6E7"/>
<evidence type="ECO:0000256" key="3">
    <source>
        <dbReference type="SAM" id="MobiDB-lite"/>
    </source>
</evidence>
<accession>A0A328P6E7</accession>
<gene>
    <name evidence="4" type="ORF">CA260_08325</name>
</gene>
<dbReference type="RefSeq" id="WP_111982276.1">
    <property type="nucleotide sequence ID" value="NZ_NFZS01000001.1"/>
</dbReference>
<keyword evidence="2" id="KW-1134">Transmembrane beta strand</keyword>
<dbReference type="PROSITE" id="PS51257">
    <property type="entry name" value="PROKAR_LIPOPROTEIN"/>
    <property type="match status" value="1"/>
</dbReference>
<reference evidence="4 5" key="1">
    <citation type="journal article" date="2018" name="Genet. Mol. Biol.">
        <title>The genome sequence of Dyella jiangningensis FCAV SCS01 from a lignocellulose-decomposing microbial consortium metagenome reveals potential for biotechnological applications.</title>
        <authorList>
            <person name="Desiderato J.G."/>
            <person name="Alvarenga D.O."/>
            <person name="Constancio M.T.L."/>
            <person name="Alves L.M.C."/>
            <person name="Varani A.M."/>
        </authorList>
    </citation>
    <scope>NUCLEOTIDE SEQUENCE [LARGE SCALE GENOMIC DNA]</scope>
    <source>
        <strain evidence="4 5">FCAV SCS01</strain>
    </source>
</reference>
<comment type="similarity">
    <text evidence="1 2">Belongs to the outer membrane factor (OMF) (TC 1.B.17) family.</text>
</comment>
<keyword evidence="2" id="KW-0472">Membrane</keyword>
<sequence>MIPKLHMTLLAAAVMLAGCSFAPSTKPPAPPSPEHYAVAPTPAGSVEAGGVAQHFDTAKHPVPDWWRLYGSDTLDAWVDEGLRNNASLDATRHTLEAAHQQFRAQVGNTAWPSLDAQGQASRQRDLGLPKLGPPTSIYNVYAGQLSLNYTFDLFGATRYGIRQTAAQVDQQAFQLDGARRALAANIVITAVNASSLSEQLAASTRLAALAHEQAELTEKSYALGAASHDDVLTAQQNAAALDASLPPLRFQVERTRHLLAVLMGRTPDQAPEPLPLAQLTLPDHVPVSVPSELLSQRPDVRAAEAAVQAASAQVGVATANMFPHVSLSASLGSASFKDSQLFTGSTSIWGVGLSLAQPIFHGGALRAQRKAAIAEYDASVSQYRQTVLNAFQNVADTLIALQQDALALQAAQAASAAAGQSHADTRSRYRLGAVSYPATLLSEQRWQNARLADIQAAAARLIDTAALYQAMGEPLETKQDVARNEAAR</sequence>
<comment type="subcellular location">
    <subcellularLocation>
        <location evidence="2">Cell outer membrane</location>
        <topology evidence="2">Lipid-anchor</topology>
    </subcellularLocation>
</comment>
<evidence type="ECO:0000313" key="5">
    <source>
        <dbReference type="Proteomes" id="UP000248926"/>
    </source>
</evidence>
<feature type="signal peptide" evidence="2">
    <location>
        <begin position="1"/>
        <end position="22"/>
    </location>
</feature>
<dbReference type="GO" id="GO:0015562">
    <property type="term" value="F:efflux transmembrane transporter activity"/>
    <property type="evidence" value="ECO:0007669"/>
    <property type="project" value="InterPro"/>
</dbReference>
<dbReference type="PANTHER" id="PTHR30203">
    <property type="entry name" value="OUTER MEMBRANE CATION EFFLUX PROTEIN"/>
    <property type="match status" value="1"/>
</dbReference>
<dbReference type="SUPFAM" id="SSF56954">
    <property type="entry name" value="Outer membrane efflux proteins (OEP)"/>
    <property type="match status" value="1"/>
</dbReference>